<gene>
    <name evidence="1" type="ORF">Cboi01_000181300</name>
</gene>
<sequence length="757" mass="84097">MENNSNNSHLDIKLNLDQTTTESLKGTNNNNNNLNNDNSNIILDNSTDLTDTQMWSIKQEDNLSFNNSINDFNNSNNPNNMNNQNQLNNSNNNNNNSSNNNILGTPSNQSINTNLRNPYTQDYINQTRQQIANTSSIPLQQQVSNLNQSNDPNNAVAAALRNGQIGVNTSQVLQYLPIGDNFNPVTFDSMMNYNYNFATPATGPTTGTPMIPHSSFKKTNTYPPFDSMTPIIQTSTSTDSLNVNPVVNFPINASALNFSNMPDYTVQKQQQQQQQLQQQQQQLHQQQLLQQQQHEIQNQQHIQQPSLQNNGSLSSVDSISVMEGQNLADHTNSKIVSYSNSSVTAPLVSNYSQTNISNSQDNNINNNTNNNTNTDPPSPKHNKDYKQKLMDQVQETIEQNLSLSDLVKKYHLDSAQSDLKDKADRFAFIEERERYKNIFSIRCLLEIVYIPDGNSHESSQNSPNHSADNKLVSGHPSSASATAAAAAGVIASSSSSSSSTTTSGSSKNSKETSAVPRSHVYATYHTICEASNVDPFGPSTIGKLIRIAFPNIQTKRLGTRGQSKYHYTGIKMNENVKGFIDQMNFSDINRLVRFSSVSSLKFPMALVKAKPLFSPKQNEELSKEDNKDEFDENHPKTIGFSDLMDTYNYGTILNINLTELSSMDPTTSLISKNFIESFINGDCLSAIQQLIINGDNLNDIVSGDNTETDSGDTKNIDCLSFDGYLLDMEVYYSTLSYLSNMSFHTVTKPFMDTLVKS</sequence>
<protein>
    <submittedName>
        <fullName evidence="1">Unnamed protein product</fullName>
    </submittedName>
</protein>
<reference evidence="1" key="1">
    <citation type="submission" date="2023-04" db="EMBL/GenBank/DDBJ databases">
        <title>Candida boidinii NBRC 1967.</title>
        <authorList>
            <person name="Ichikawa N."/>
            <person name="Sato H."/>
            <person name="Tonouchi N."/>
        </authorList>
    </citation>
    <scope>NUCLEOTIDE SEQUENCE</scope>
    <source>
        <strain evidence="1">NBRC 1967</strain>
    </source>
</reference>
<evidence type="ECO:0000313" key="1">
    <source>
        <dbReference type="EMBL" id="GME90361.1"/>
    </source>
</evidence>
<dbReference type="EMBL" id="BSXV01000725">
    <property type="protein sequence ID" value="GME90361.1"/>
    <property type="molecule type" value="Genomic_DNA"/>
</dbReference>
<evidence type="ECO:0000313" key="2">
    <source>
        <dbReference type="Proteomes" id="UP001165101"/>
    </source>
</evidence>
<comment type="caution">
    <text evidence="1">The sequence shown here is derived from an EMBL/GenBank/DDBJ whole genome shotgun (WGS) entry which is preliminary data.</text>
</comment>
<name>A0ACB5TK61_CANBO</name>
<proteinExistence type="predicted"/>
<keyword evidence="2" id="KW-1185">Reference proteome</keyword>
<organism evidence="1 2">
    <name type="scientific">Candida boidinii</name>
    <name type="common">Yeast</name>
    <dbReference type="NCBI Taxonomy" id="5477"/>
    <lineage>
        <taxon>Eukaryota</taxon>
        <taxon>Fungi</taxon>
        <taxon>Dikarya</taxon>
        <taxon>Ascomycota</taxon>
        <taxon>Saccharomycotina</taxon>
        <taxon>Pichiomycetes</taxon>
        <taxon>Pichiales</taxon>
        <taxon>Pichiaceae</taxon>
        <taxon>Ogataea</taxon>
        <taxon>Ogataea/Candida clade</taxon>
    </lineage>
</organism>
<dbReference type="Proteomes" id="UP001165101">
    <property type="component" value="Unassembled WGS sequence"/>
</dbReference>
<accession>A0ACB5TK61</accession>